<proteinExistence type="predicted"/>
<evidence type="ECO:0000313" key="2">
    <source>
        <dbReference type="Proteomes" id="UP001447188"/>
    </source>
</evidence>
<sequence length="197" mass="22613">MSITMPSNFSHLGDEFSTDLDMEISQSSQIPQIDRQQTPRPQQLQAPDILEQFQFQAHHDQNTLVIGVLAYLNRVEQDLAQMKEFIHTGYKRLNDVGDEGNLVGKVEGARLEARNWNKIHVTELEEPFRNLPQSNGEYPSGIPNLGSILRAIDHKAVDYILDVYDLPFVPTMFLMEKKIIYLHFLGANQVIMHRILD</sequence>
<gene>
    <name evidence="1" type="ORF">Q9L58_005535</name>
</gene>
<dbReference type="EMBL" id="JBBBZM010000068">
    <property type="protein sequence ID" value="KAL0635487.1"/>
    <property type="molecule type" value="Genomic_DNA"/>
</dbReference>
<keyword evidence="2" id="KW-1185">Reference proteome</keyword>
<dbReference type="Proteomes" id="UP001447188">
    <property type="component" value="Unassembled WGS sequence"/>
</dbReference>
<comment type="caution">
    <text evidence="1">The sequence shown here is derived from an EMBL/GenBank/DDBJ whole genome shotgun (WGS) entry which is preliminary data.</text>
</comment>
<organism evidence="1 2">
    <name type="scientific">Discina gigas</name>
    <dbReference type="NCBI Taxonomy" id="1032678"/>
    <lineage>
        <taxon>Eukaryota</taxon>
        <taxon>Fungi</taxon>
        <taxon>Dikarya</taxon>
        <taxon>Ascomycota</taxon>
        <taxon>Pezizomycotina</taxon>
        <taxon>Pezizomycetes</taxon>
        <taxon>Pezizales</taxon>
        <taxon>Discinaceae</taxon>
        <taxon>Discina</taxon>
    </lineage>
</organism>
<protein>
    <submittedName>
        <fullName evidence="1">Uncharacterized protein</fullName>
    </submittedName>
</protein>
<reference evidence="1 2" key="1">
    <citation type="submission" date="2024-02" db="EMBL/GenBank/DDBJ databases">
        <title>Discinaceae phylogenomics.</title>
        <authorList>
            <person name="Dirks A.C."/>
            <person name="James T.Y."/>
        </authorList>
    </citation>
    <scope>NUCLEOTIDE SEQUENCE [LARGE SCALE GENOMIC DNA]</scope>
    <source>
        <strain evidence="1 2">ACD0624</strain>
    </source>
</reference>
<accession>A0ABR3GI88</accession>
<evidence type="ECO:0000313" key="1">
    <source>
        <dbReference type="EMBL" id="KAL0635487.1"/>
    </source>
</evidence>
<name>A0ABR3GI88_9PEZI</name>